<dbReference type="STRING" id="1642647.PSM36_2003"/>
<dbReference type="PANTHER" id="PTHR23422:SF11">
    <property type="entry name" value="DIPEPTIDYL PEPTIDASE 3"/>
    <property type="match status" value="1"/>
</dbReference>
<sequence length="688" mass="78347">MKKVILMLTALSLLAACNNSNQADKQVPVDDGIDYATFEYKVDRFADIEILRYPVPGFNSLSLQQKELIYYLSQAALEGRDILWDQHNRYNLTIRRVCEGVYENYMGDKSSENWKHFETYLKRIWMANGIHHHYSEDKIIPEFPQDYFVSIVKGVDPGRMPFRDGMAADETLNEILPVMFDPNVMPKRMNQTPGADIVANSAVNFYEGVTQKEVEDFYNAMKDSNDNTPVSYGLNSKVTKENGVVTEQVWKLGGMYDKAIERIIGWLEKAAVVAENDQQKEVINTLVSYYQTGDLKTFDDYSVKWVTDTASRVDFINGFIETYTDPLGMKATWESMVNFKSEEASERTRIISENAQWFEDNSPVDDRFKKEEVKGVSAKVITAAMLGGDCYPATPIGINLPNSNWIRRDHGSKSVTIDNITFAYDKAAEGNGFKEEFMWSDTERERAKKYGTLTDNLHTDLHECLGHGSGKLLPGVDGDALRAYGSPLEETRADLFALYYLADPKLVELGLLPDNEAYKTEYYGYIMNGAMTQLTRIQPGKDIEQAHMRNRALISNWVIENGKADNVVELQQRDGKTYVVINDYDKLRSLFGELLAEVQRIKSEGDYEAGKNLVEKYGVKVNANLHKEVLARYEALNIAPYKGFVNPVYKLVTDDKGKVTDVTVSYDENYVNQQLRYSRQYSVLPLKN</sequence>
<keyword evidence="3" id="KW-0732">Signal</keyword>
<dbReference type="EMBL" id="LT605205">
    <property type="protein sequence ID" value="SCD20810.1"/>
    <property type="molecule type" value="Genomic_DNA"/>
</dbReference>
<evidence type="ECO:0000313" key="5">
    <source>
        <dbReference type="Proteomes" id="UP000187464"/>
    </source>
</evidence>
<dbReference type="Gene3D" id="3.30.540.30">
    <property type="match status" value="2"/>
</dbReference>
<dbReference type="EC" id="3.4.14.4" evidence="4"/>
<protein>
    <submittedName>
        <fullName evidence="4">Peptidase family M49</fullName>
        <ecNumber evidence="4">3.4.14.4</ecNumber>
    </submittedName>
</protein>
<dbReference type="PROSITE" id="PS51257">
    <property type="entry name" value="PROKAR_LIPOPROTEIN"/>
    <property type="match status" value="1"/>
</dbReference>
<keyword evidence="2 4" id="KW-0378">Hydrolase</keyword>
<dbReference type="GO" id="GO:0046872">
    <property type="term" value="F:metal ion binding"/>
    <property type="evidence" value="ECO:0007669"/>
    <property type="project" value="UniProtKB-KW"/>
</dbReference>
<organism evidence="4 5">
    <name type="scientific">Proteiniphilum saccharofermentans</name>
    <dbReference type="NCBI Taxonomy" id="1642647"/>
    <lineage>
        <taxon>Bacteria</taxon>
        <taxon>Pseudomonadati</taxon>
        <taxon>Bacteroidota</taxon>
        <taxon>Bacteroidia</taxon>
        <taxon>Bacteroidales</taxon>
        <taxon>Dysgonomonadaceae</taxon>
        <taxon>Proteiniphilum</taxon>
    </lineage>
</organism>
<dbReference type="Pfam" id="PF03571">
    <property type="entry name" value="Peptidase_M49"/>
    <property type="match status" value="2"/>
</dbReference>
<accession>A0A1R3T0Y3</accession>
<reference evidence="4 5" key="1">
    <citation type="submission" date="2016-08" db="EMBL/GenBank/DDBJ databases">
        <authorList>
            <person name="Seilhamer J.J."/>
        </authorList>
    </citation>
    <scope>NUCLEOTIDE SEQUENCE [LARGE SCALE GENOMIC DNA]</scope>
    <source>
        <strain evidence="4">M3/6</strain>
    </source>
</reference>
<keyword evidence="1" id="KW-0479">Metal-binding</keyword>
<dbReference type="InterPro" id="IPR039461">
    <property type="entry name" value="Peptidase_M49"/>
</dbReference>
<proteinExistence type="predicted"/>
<dbReference type="PANTHER" id="PTHR23422">
    <property type="entry name" value="DIPEPTIDYL PEPTIDASE III-RELATED"/>
    <property type="match status" value="1"/>
</dbReference>
<dbReference type="AlphaFoldDB" id="A0A1R3T0Y3"/>
<dbReference type="KEGG" id="psac:PSM36_2003"/>
<name>A0A1R3T0Y3_9BACT</name>
<evidence type="ECO:0000313" key="4">
    <source>
        <dbReference type="EMBL" id="SCD20810.1"/>
    </source>
</evidence>
<feature type="signal peptide" evidence="3">
    <location>
        <begin position="1"/>
        <end position="23"/>
    </location>
</feature>
<keyword evidence="5" id="KW-1185">Reference proteome</keyword>
<evidence type="ECO:0000256" key="1">
    <source>
        <dbReference type="ARBA" id="ARBA00022723"/>
    </source>
</evidence>
<evidence type="ECO:0000256" key="3">
    <source>
        <dbReference type="SAM" id="SignalP"/>
    </source>
</evidence>
<dbReference type="Proteomes" id="UP000187464">
    <property type="component" value="Chromosome I"/>
</dbReference>
<gene>
    <name evidence="4" type="ORF">PSM36_2003</name>
</gene>
<dbReference type="RefSeq" id="WP_076930752.1">
    <property type="nucleotide sequence ID" value="NZ_LT605205.1"/>
</dbReference>
<feature type="chain" id="PRO_5010327137" evidence="3">
    <location>
        <begin position="24"/>
        <end position="688"/>
    </location>
</feature>
<evidence type="ECO:0000256" key="2">
    <source>
        <dbReference type="ARBA" id="ARBA00022801"/>
    </source>
</evidence>
<dbReference type="GO" id="GO:0008239">
    <property type="term" value="F:dipeptidyl-peptidase activity"/>
    <property type="evidence" value="ECO:0007669"/>
    <property type="project" value="UniProtKB-EC"/>
</dbReference>